<keyword evidence="1" id="KW-0677">Repeat</keyword>
<evidence type="ECO:0000313" key="6">
    <source>
        <dbReference type="Proteomes" id="UP000663865"/>
    </source>
</evidence>
<dbReference type="EMBL" id="CAJOBS010001171">
    <property type="protein sequence ID" value="CAF4697474.1"/>
    <property type="molecule type" value="Genomic_DNA"/>
</dbReference>
<evidence type="ECO:0000256" key="1">
    <source>
        <dbReference type="ARBA" id="ARBA00022737"/>
    </source>
</evidence>
<reference evidence="4" key="1">
    <citation type="submission" date="2021-02" db="EMBL/GenBank/DDBJ databases">
        <authorList>
            <person name="Nowell W R."/>
        </authorList>
    </citation>
    <scope>NUCLEOTIDE SEQUENCE</scope>
</reference>
<dbReference type="Gene3D" id="1.25.40.10">
    <property type="entry name" value="Tetratricopeptide repeat domain"/>
    <property type="match status" value="2"/>
</dbReference>
<organism evidence="4 6">
    <name type="scientific">Rotaria socialis</name>
    <dbReference type="NCBI Taxonomy" id="392032"/>
    <lineage>
        <taxon>Eukaryota</taxon>
        <taxon>Metazoa</taxon>
        <taxon>Spiralia</taxon>
        <taxon>Gnathifera</taxon>
        <taxon>Rotifera</taxon>
        <taxon>Eurotatoria</taxon>
        <taxon>Bdelloidea</taxon>
        <taxon>Philodinida</taxon>
        <taxon>Philodinidae</taxon>
        <taxon>Rotaria</taxon>
    </lineage>
</organism>
<dbReference type="SUPFAM" id="SSF56399">
    <property type="entry name" value="ADP-ribosylation"/>
    <property type="match status" value="1"/>
</dbReference>
<dbReference type="Pfam" id="PF13374">
    <property type="entry name" value="TPR_10"/>
    <property type="match status" value="2"/>
</dbReference>
<accession>A0A818MUP5</accession>
<evidence type="ECO:0000256" key="3">
    <source>
        <dbReference type="PROSITE-ProRule" id="PRU00339"/>
    </source>
</evidence>
<sequence length="600" mass="69571">MPMLSTSDETRNMFSLFWLDESKNHVEIISQPLQSFISNIRIFDDIEECQRIIRLLDEERFIFVANNQYAHDIVPSIHDLDQLFSIYIFDVNQVESQSWIKDYSKIRAMISELNFLVARIKADHQCRIQIEECLPISVLHNLSQNDRSSTSINGTFLNFQLLIDILIKLEINPANKNELVDMDMEKYKDNEIQLNIIKEFERNTLPIRLFGGTRDNHLFIVFSTKHFVFRFFIRDIQQQLKQFQSTNLLFAYGGQNSFLSTSLDRAYTLFILGDSTTHLDRKRILFEIKADSKLINTRPFANITAQSYFDLEQEVLFMAGSIFRLTSINDDGTLATIRMTLCSDSDNDLKDLYEYKRKDHDESLTTLGHILCDLGKYDQAGHSYQKMIQELSPNDPDIGSCCQGLGSIFEIQGDYVRSLKWYQKALEFWEATLPPSHEAIGHAHNNIVHGEESQDVAGCYSNLALTYSNEKNYDDALDYQQKTLTLREQLLPADHADLADSYHNIGIIYHRLGYLDLALEHCHRSIYIYRRCLPSDHPDIANSYVIVSAIYEQKEDFEQALSYLKQAAAIYEKGLPPQHTKVIDVDRRIARVQKRVENKS</sequence>
<dbReference type="PROSITE" id="PS50005">
    <property type="entry name" value="TPR"/>
    <property type="match status" value="2"/>
</dbReference>
<dbReference type="AlphaFoldDB" id="A0A818MUP5"/>
<protein>
    <submittedName>
        <fullName evidence="4">Uncharacterized protein</fullName>
    </submittedName>
</protein>
<keyword evidence="2 3" id="KW-0802">TPR repeat</keyword>
<dbReference type="EMBL" id="CAJNYV010003655">
    <property type="protein sequence ID" value="CAF3594968.1"/>
    <property type="molecule type" value="Genomic_DNA"/>
</dbReference>
<proteinExistence type="predicted"/>
<name>A0A818MUP5_9BILA</name>
<feature type="repeat" description="TPR" evidence="3">
    <location>
        <begin position="457"/>
        <end position="490"/>
    </location>
</feature>
<dbReference type="Pfam" id="PF13424">
    <property type="entry name" value="TPR_12"/>
    <property type="match status" value="1"/>
</dbReference>
<dbReference type="SUPFAM" id="SSF48452">
    <property type="entry name" value="TPR-like"/>
    <property type="match status" value="1"/>
</dbReference>
<dbReference type="Gene3D" id="3.90.176.10">
    <property type="entry name" value="Toxin ADP-ribosyltransferase, Chain A, domain 1"/>
    <property type="match status" value="1"/>
</dbReference>
<dbReference type="SUPFAM" id="SSF81901">
    <property type="entry name" value="HCP-like"/>
    <property type="match status" value="1"/>
</dbReference>
<evidence type="ECO:0000256" key="2">
    <source>
        <dbReference type="ARBA" id="ARBA00022803"/>
    </source>
</evidence>
<gene>
    <name evidence="4" type="ORF">KIK155_LOCUS20629</name>
    <name evidence="5" type="ORF">TOA249_LOCUS16838</name>
</gene>
<evidence type="ECO:0000313" key="4">
    <source>
        <dbReference type="EMBL" id="CAF3594968.1"/>
    </source>
</evidence>
<dbReference type="InterPro" id="IPR011990">
    <property type="entry name" value="TPR-like_helical_dom_sf"/>
</dbReference>
<evidence type="ECO:0000313" key="5">
    <source>
        <dbReference type="EMBL" id="CAF4697474.1"/>
    </source>
</evidence>
<dbReference type="SMART" id="SM00028">
    <property type="entry name" value="TPR"/>
    <property type="match status" value="5"/>
</dbReference>
<comment type="caution">
    <text evidence="4">The sequence shown here is derived from an EMBL/GenBank/DDBJ whole genome shotgun (WGS) entry which is preliminary data.</text>
</comment>
<dbReference type="Proteomes" id="UP000663838">
    <property type="component" value="Unassembled WGS sequence"/>
</dbReference>
<dbReference type="PANTHER" id="PTHR45641:SF19">
    <property type="entry name" value="NEPHROCYSTIN-3"/>
    <property type="match status" value="1"/>
</dbReference>
<feature type="repeat" description="TPR" evidence="3">
    <location>
        <begin position="541"/>
        <end position="574"/>
    </location>
</feature>
<dbReference type="Proteomes" id="UP000663865">
    <property type="component" value="Unassembled WGS sequence"/>
</dbReference>
<dbReference type="InterPro" id="IPR019734">
    <property type="entry name" value="TPR_rpt"/>
</dbReference>
<dbReference type="PANTHER" id="PTHR45641">
    <property type="entry name" value="TETRATRICOPEPTIDE REPEAT PROTEIN (AFU_ORTHOLOGUE AFUA_6G03870)"/>
    <property type="match status" value="1"/>
</dbReference>